<comment type="similarity">
    <text evidence="6">Belongs to the azoreductase type 1 family.</text>
</comment>
<organism evidence="8 9">
    <name type="scientific">Bradyrhizobium huanghuaihaiense</name>
    <dbReference type="NCBI Taxonomy" id="990078"/>
    <lineage>
        <taxon>Bacteria</taxon>
        <taxon>Pseudomonadati</taxon>
        <taxon>Pseudomonadota</taxon>
        <taxon>Alphaproteobacteria</taxon>
        <taxon>Hyphomicrobiales</taxon>
        <taxon>Nitrobacteraceae</taxon>
        <taxon>Bradyrhizobium</taxon>
    </lineage>
</organism>
<dbReference type="AlphaFoldDB" id="A0A562R2N5"/>
<dbReference type="GO" id="GO:0016652">
    <property type="term" value="F:oxidoreductase activity, acting on NAD(P)H as acceptor"/>
    <property type="evidence" value="ECO:0007669"/>
    <property type="project" value="UniProtKB-UniRule"/>
</dbReference>
<evidence type="ECO:0000256" key="3">
    <source>
        <dbReference type="ARBA" id="ARBA00023002"/>
    </source>
</evidence>
<name>A0A562R2N5_9BRAD</name>
<evidence type="ECO:0000256" key="1">
    <source>
        <dbReference type="ARBA" id="ARBA00022630"/>
    </source>
</evidence>
<dbReference type="InterPro" id="IPR013154">
    <property type="entry name" value="ADH-like_N"/>
</dbReference>
<dbReference type="Pfam" id="PF13602">
    <property type="entry name" value="ADH_zinc_N_2"/>
    <property type="match status" value="1"/>
</dbReference>
<sequence length="521" mass="55635">MKLLHVDASILGDHSASRRLSDSIVKRLTALNPATEVIRYDLAAEPIGHLTGAELLAQRGSTPEDVATKENAARNAKALDDFLDADVVVVGAPMYNFSLPSQLKAWLDRVAVAGKTFRYTPNGVEGLAKGKRVIIASSRGNFYREGQPAAGLDHQEKYLKGFFTFLGVSDVTAIRAEGLGISPGKPQCRHGGSLGRDRKPRGLTLMQNREPAMKRVQYDRFGGPEQMYFGNYVPPPLERHQVRVKVKAVAINPLDWKLRQGAMKLIIGRTFPKGVGSDYAGTVEAVGDGVTNVKFGDDVFGTMDFKNAGAFAESIVVDSRYLTRKPPQLSFGEAACLPIPATTAWAAIIDKAQARSGSRLFINGCSGAVGTFAVQLALARGATVSGSCGKAAMPKTRAAGVDPVFNYADSSSYRSAGKFDAIFDTAGTMSVSEGLAMLNRGGVFVDINPTPGRVLRGMLSGHYKMAFATMGTEHLPEIAQFAHEGVLRPTIGLEKPFSEALTAIANAESGFRGPGRIVVAL</sequence>
<dbReference type="PANTHER" id="PTHR11695">
    <property type="entry name" value="ALCOHOL DEHYDROGENASE RELATED"/>
    <property type="match status" value="1"/>
</dbReference>
<dbReference type="InterPro" id="IPR003680">
    <property type="entry name" value="Flavodoxin_fold"/>
</dbReference>
<dbReference type="Gene3D" id="3.90.180.10">
    <property type="entry name" value="Medium-chain alcohol dehydrogenases, catalytic domain"/>
    <property type="match status" value="1"/>
</dbReference>
<proteinExistence type="inferred from homology"/>
<dbReference type="EC" id="1.6.5.-" evidence="6"/>
<dbReference type="RefSeq" id="WP_018645195.1">
    <property type="nucleotide sequence ID" value="NZ_VLLA01000020.1"/>
</dbReference>
<dbReference type="GO" id="GO:0009055">
    <property type="term" value="F:electron transfer activity"/>
    <property type="evidence" value="ECO:0007669"/>
    <property type="project" value="UniProtKB-UniRule"/>
</dbReference>
<keyword evidence="3 6" id="KW-0560">Oxidoreductase</keyword>
<evidence type="ECO:0000256" key="2">
    <source>
        <dbReference type="ARBA" id="ARBA00022643"/>
    </source>
</evidence>
<protein>
    <recommendedName>
        <fullName evidence="6">FMN dependent NADH:quinone oxidoreductase</fullName>
        <ecNumber evidence="6">1.6.5.-</ecNumber>
    </recommendedName>
    <alternativeName>
        <fullName evidence="6">Azo-dye reductase</fullName>
    </alternativeName>
    <alternativeName>
        <fullName evidence="6">FMN-dependent NADH-azo compound oxidoreductase</fullName>
    </alternativeName>
    <alternativeName>
        <fullName evidence="6">FMN-dependent NADH-azoreductase</fullName>
        <ecNumber evidence="6">1.7.1.17</ecNumber>
    </alternativeName>
</protein>
<dbReference type="Proteomes" id="UP000316291">
    <property type="component" value="Unassembled WGS sequence"/>
</dbReference>
<feature type="binding site" evidence="6">
    <location>
        <begin position="15"/>
        <end position="17"/>
    </location>
    <ligand>
        <name>FMN</name>
        <dbReference type="ChEBI" id="CHEBI:58210"/>
    </ligand>
</feature>
<dbReference type="Pfam" id="PF02525">
    <property type="entry name" value="Flavodoxin_2"/>
    <property type="match status" value="1"/>
</dbReference>
<evidence type="ECO:0000256" key="6">
    <source>
        <dbReference type="HAMAP-Rule" id="MF_01216"/>
    </source>
</evidence>
<dbReference type="EC" id="1.7.1.17" evidence="6"/>
<accession>A0A562R2N5</accession>
<comment type="function">
    <text evidence="6">Also exhibits azoreductase activity. Catalyzes the reductive cleavage of the azo bond in aromatic azo compounds to the corresponding amines.</text>
</comment>
<feature type="binding site" evidence="6">
    <location>
        <begin position="94"/>
        <end position="97"/>
    </location>
    <ligand>
        <name>FMN</name>
        <dbReference type="ChEBI" id="CHEBI:58210"/>
    </ligand>
</feature>
<dbReference type="EMBL" id="VLLA01000020">
    <property type="protein sequence ID" value="TWI63319.1"/>
    <property type="molecule type" value="Genomic_DNA"/>
</dbReference>
<keyword evidence="4 6" id="KW-0520">NAD</keyword>
<evidence type="ECO:0000259" key="7">
    <source>
        <dbReference type="SMART" id="SM00829"/>
    </source>
</evidence>
<keyword evidence="1 6" id="KW-0285">Flavoprotein</keyword>
<keyword evidence="2 6" id="KW-0288">FMN</keyword>
<dbReference type="CDD" id="cd08267">
    <property type="entry name" value="MDR1"/>
    <property type="match status" value="1"/>
</dbReference>
<dbReference type="HAMAP" id="MF_01216">
    <property type="entry name" value="Azoreductase_type1"/>
    <property type="match status" value="1"/>
</dbReference>
<dbReference type="Pfam" id="PF08240">
    <property type="entry name" value="ADH_N"/>
    <property type="match status" value="1"/>
</dbReference>
<evidence type="ECO:0000313" key="9">
    <source>
        <dbReference type="Proteomes" id="UP000316291"/>
    </source>
</evidence>
<comment type="caution">
    <text evidence="8">The sequence shown here is derived from an EMBL/GenBank/DDBJ whole genome shotgun (WGS) entry which is preliminary data.</text>
</comment>
<reference evidence="8 9" key="1">
    <citation type="journal article" date="2015" name="Stand. Genomic Sci.">
        <title>Genomic Encyclopedia of Bacterial and Archaeal Type Strains, Phase III: the genomes of soil and plant-associated and newly described type strains.</title>
        <authorList>
            <person name="Whitman W.B."/>
            <person name="Woyke T."/>
            <person name="Klenk H.P."/>
            <person name="Zhou Y."/>
            <person name="Lilburn T.G."/>
            <person name="Beck B.J."/>
            <person name="De Vos P."/>
            <person name="Vandamme P."/>
            <person name="Eisen J.A."/>
            <person name="Garrity G."/>
            <person name="Hugenholtz P."/>
            <person name="Kyrpides N.C."/>
        </authorList>
    </citation>
    <scope>NUCLEOTIDE SEQUENCE [LARGE SCALE GENOMIC DNA]</scope>
    <source>
        <strain evidence="8 9">CGMCC 1.10948</strain>
    </source>
</reference>
<dbReference type="InterPro" id="IPR023048">
    <property type="entry name" value="NADH:quinone_OxRdtase_FMN_depd"/>
</dbReference>
<feature type="domain" description="Enoyl reductase (ER)" evidence="7">
    <location>
        <begin position="222"/>
        <end position="519"/>
    </location>
</feature>
<dbReference type="SUPFAM" id="SSF51735">
    <property type="entry name" value="NAD(P)-binding Rossmann-fold domains"/>
    <property type="match status" value="1"/>
</dbReference>
<dbReference type="GO" id="GO:0010181">
    <property type="term" value="F:FMN binding"/>
    <property type="evidence" value="ECO:0007669"/>
    <property type="project" value="UniProtKB-UniRule"/>
</dbReference>
<dbReference type="SMART" id="SM00829">
    <property type="entry name" value="PKS_ER"/>
    <property type="match status" value="1"/>
</dbReference>
<evidence type="ECO:0000256" key="5">
    <source>
        <dbReference type="ARBA" id="ARBA00048542"/>
    </source>
</evidence>
<dbReference type="PANTHER" id="PTHR11695:SF294">
    <property type="entry name" value="RETICULON-4-INTERACTING PROTEIN 1, MITOCHONDRIAL"/>
    <property type="match status" value="1"/>
</dbReference>
<feature type="binding site" evidence="6">
    <location>
        <position position="9"/>
    </location>
    <ligand>
        <name>FMN</name>
        <dbReference type="ChEBI" id="CHEBI:58210"/>
    </ligand>
</feature>
<comment type="catalytic activity">
    <reaction evidence="6">
        <text>2 a quinone + NADH + H(+) = 2 a 1,4-benzosemiquinone + NAD(+)</text>
        <dbReference type="Rhea" id="RHEA:65952"/>
        <dbReference type="ChEBI" id="CHEBI:15378"/>
        <dbReference type="ChEBI" id="CHEBI:57540"/>
        <dbReference type="ChEBI" id="CHEBI:57945"/>
        <dbReference type="ChEBI" id="CHEBI:132124"/>
        <dbReference type="ChEBI" id="CHEBI:134225"/>
    </reaction>
</comment>
<comment type="caution">
    <text evidence="6">Lacks conserved residue(s) required for the propagation of feature annotation.</text>
</comment>
<dbReference type="Gene3D" id="3.40.50.360">
    <property type="match status" value="1"/>
</dbReference>
<comment type="function">
    <text evidence="6">Quinone reductase that provides resistance to thiol-specific stress caused by electrophilic quinones.</text>
</comment>
<keyword evidence="9" id="KW-1185">Reference proteome</keyword>
<evidence type="ECO:0000313" key="8">
    <source>
        <dbReference type="EMBL" id="TWI63319.1"/>
    </source>
</evidence>
<dbReference type="Gene3D" id="3.40.50.720">
    <property type="entry name" value="NAD(P)-binding Rossmann-like Domain"/>
    <property type="match status" value="1"/>
</dbReference>
<dbReference type="SUPFAM" id="SSF50129">
    <property type="entry name" value="GroES-like"/>
    <property type="match status" value="1"/>
</dbReference>
<gene>
    <name evidence="6" type="primary">azoR</name>
    <name evidence="8" type="ORF">IQ16_06378</name>
</gene>
<dbReference type="InterPro" id="IPR011032">
    <property type="entry name" value="GroES-like_sf"/>
</dbReference>
<comment type="cofactor">
    <cofactor evidence="6">
        <name>FMN</name>
        <dbReference type="ChEBI" id="CHEBI:58210"/>
    </cofactor>
    <text evidence="6">Binds 1 FMN per subunit.</text>
</comment>
<comment type="subunit">
    <text evidence="6">Homodimer.</text>
</comment>
<dbReference type="SUPFAM" id="SSF52218">
    <property type="entry name" value="Flavoproteins"/>
    <property type="match status" value="1"/>
</dbReference>
<dbReference type="GO" id="GO:0016655">
    <property type="term" value="F:oxidoreductase activity, acting on NAD(P)H, quinone or similar compound as acceptor"/>
    <property type="evidence" value="ECO:0007669"/>
    <property type="project" value="InterPro"/>
</dbReference>
<dbReference type="InterPro" id="IPR029039">
    <property type="entry name" value="Flavoprotein-like_sf"/>
</dbReference>
<dbReference type="InterPro" id="IPR036291">
    <property type="entry name" value="NAD(P)-bd_dom_sf"/>
</dbReference>
<dbReference type="InterPro" id="IPR050700">
    <property type="entry name" value="YIM1/Zinc_Alcohol_DH_Fams"/>
</dbReference>
<comment type="catalytic activity">
    <reaction evidence="5">
        <text>N,N-dimethyl-1,4-phenylenediamine + anthranilate + 2 NAD(+) = 2-(4-dimethylaminophenyl)diazenylbenzoate + 2 NADH + 2 H(+)</text>
        <dbReference type="Rhea" id="RHEA:55872"/>
        <dbReference type="ChEBI" id="CHEBI:15378"/>
        <dbReference type="ChEBI" id="CHEBI:15783"/>
        <dbReference type="ChEBI" id="CHEBI:16567"/>
        <dbReference type="ChEBI" id="CHEBI:57540"/>
        <dbReference type="ChEBI" id="CHEBI:57945"/>
        <dbReference type="ChEBI" id="CHEBI:71579"/>
        <dbReference type="EC" id="1.7.1.17"/>
    </reaction>
    <physiologicalReaction direction="right-to-left" evidence="5">
        <dbReference type="Rhea" id="RHEA:55874"/>
    </physiologicalReaction>
</comment>
<evidence type="ECO:0000256" key="4">
    <source>
        <dbReference type="ARBA" id="ARBA00023027"/>
    </source>
</evidence>
<dbReference type="InterPro" id="IPR020843">
    <property type="entry name" value="ER"/>
</dbReference>